<evidence type="ECO:0000256" key="12">
    <source>
        <dbReference type="ARBA" id="ARBA00035485"/>
    </source>
</evidence>
<evidence type="ECO:0000256" key="5">
    <source>
        <dbReference type="ARBA" id="ARBA00023054"/>
    </source>
</evidence>
<dbReference type="GO" id="GO:0005840">
    <property type="term" value="C:ribosome"/>
    <property type="evidence" value="ECO:0007669"/>
    <property type="project" value="UniProtKB-KW"/>
</dbReference>
<comment type="subcellular location">
    <subcellularLocation>
        <location evidence="2">Mitochondrion</location>
    </subcellularLocation>
    <subcellularLocation>
        <location evidence="1">Nucleus</location>
    </subcellularLocation>
</comment>
<dbReference type="Pfam" id="PF10147">
    <property type="entry name" value="CR6_interact"/>
    <property type="match status" value="1"/>
</dbReference>
<evidence type="ECO:0000256" key="8">
    <source>
        <dbReference type="ARBA" id="ARBA00023274"/>
    </source>
</evidence>
<accession>A0A2H1WW83</accession>
<name>A0A2H1WW83_SPOFR</name>
<reference evidence="15" key="1">
    <citation type="submission" date="2016-07" db="EMBL/GenBank/DDBJ databases">
        <authorList>
            <person name="Bretaudeau A."/>
        </authorList>
    </citation>
    <scope>NUCLEOTIDE SEQUENCE</scope>
    <source>
        <strain evidence="15">Rice</strain>
        <tissue evidence="15">Whole body</tissue>
    </source>
</reference>
<keyword evidence="9" id="KW-0131">Cell cycle</keyword>
<evidence type="ECO:0000256" key="10">
    <source>
        <dbReference type="ARBA" id="ARBA00030700"/>
    </source>
</evidence>
<feature type="coiled-coil region" evidence="14">
    <location>
        <begin position="130"/>
        <end position="239"/>
    </location>
</feature>
<comment type="function">
    <text evidence="13">Acts as a negative regulator of G1 to S cell cycle phase progression by inhibiting cyclin-dependent kinases. Inhibitory effects are additive with GADD45 proteins but also occur in the absence of GADD45 proteins. Acts as a repressor of the orphan nuclear receptor NR4A1 by inhibiting AB domain-mediated transcriptional activity. May be involved in the hormone-mediated regulation of NR4A1 transcriptional activity. May play a role in mitochondrial protein synthesis.</text>
</comment>
<dbReference type="AlphaFoldDB" id="A0A2H1WW83"/>
<evidence type="ECO:0000256" key="3">
    <source>
        <dbReference type="ARBA" id="ARBA00005421"/>
    </source>
</evidence>
<protein>
    <recommendedName>
        <fullName evidence="11">Large ribosomal subunit protein mL64</fullName>
    </recommendedName>
    <alternativeName>
        <fullName evidence="10">39S ribosomal protein L59, mitochondrial</fullName>
    </alternativeName>
    <alternativeName>
        <fullName evidence="12">Growth arrest and DNA damage-inducible proteins-interacting protein 1</fullName>
    </alternativeName>
</protein>
<keyword evidence="7" id="KW-0539">Nucleus</keyword>
<evidence type="ECO:0000256" key="14">
    <source>
        <dbReference type="SAM" id="Coils"/>
    </source>
</evidence>
<dbReference type="InterPro" id="IPR018472">
    <property type="entry name" value="Ribosomal_mL64"/>
</dbReference>
<dbReference type="PANTHER" id="PTHR31761">
    <property type="entry name" value="GROWTH ARREST AND DNA DAMAGE-INDUCIBLE PROTEINS-INTERACTING PROTEIN 1 GADD45GIP1"/>
    <property type="match status" value="1"/>
</dbReference>
<evidence type="ECO:0000256" key="6">
    <source>
        <dbReference type="ARBA" id="ARBA00023128"/>
    </source>
</evidence>
<keyword evidence="8" id="KW-0687">Ribonucleoprotein</keyword>
<evidence type="ECO:0000256" key="11">
    <source>
        <dbReference type="ARBA" id="ARBA00035184"/>
    </source>
</evidence>
<dbReference type="GO" id="GO:0005634">
    <property type="term" value="C:nucleus"/>
    <property type="evidence" value="ECO:0007669"/>
    <property type="project" value="UniProtKB-SubCell"/>
</dbReference>
<evidence type="ECO:0000313" key="15">
    <source>
        <dbReference type="EMBL" id="SOQ57320.1"/>
    </source>
</evidence>
<dbReference type="PANTHER" id="PTHR31761:SF1">
    <property type="entry name" value="LARGE RIBOSOMAL SUBUNIT PROTEIN ML64"/>
    <property type="match status" value="1"/>
</dbReference>
<keyword evidence="6" id="KW-0496">Mitochondrion</keyword>
<organism evidence="15">
    <name type="scientific">Spodoptera frugiperda</name>
    <name type="common">Fall armyworm</name>
    <dbReference type="NCBI Taxonomy" id="7108"/>
    <lineage>
        <taxon>Eukaryota</taxon>
        <taxon>Metazoa</taxon>
        <taxon>Ecdysozoa</taxon>
        <taxon>Arthropoda</taxon>
        <taxon>Hexapoda</taxon>
        <taxon>Insecta</taxon>
        <taxon>Pterygota</taxon>
        <taxon>Neoptera</taxon>
        <taxon>Endopterygota</taxon>
        <taxon>Lepidoptera</taxon>
        <taxon>Glossata</taxon>
        <taxon>Ditrysia</taxon>
        <taxon>Noctuoidea</taxon>
        <taxon>Noctuidae</taxon>
        <taxon>Amphipyrinae</taxon>
        <taxon>Spodoptera</taxon>
    </lineage>
</organism>
<dbReference type="GO" id="GO:1990904">
    <property type="term" value="C:ribonucleoprotein complex"/>
    <property type="evidence" value="ECO:0007669"/>
    <property type="project" value="UniProtKB-KW"/>
</dbReference>
<evidence type="ECO:0000256" key="9">
    <source>
        <dbReference type="ARBA" id="ARBA00023306"/>
    </source>
</evidence>
<dbReference type="InterPro" id="IPR043035">
    <property type="entry name" value="Ribosomal_mL64_sf"/>
</dbReference>
<dbReference type="GO" id="GO:0005739">
    <property type="term" value="C:mitochondrion"/>
    <property type="evidence" value="ECO:0007669"/>
    <property type="project" value="UniProtKB-SubCell"/>
</dbReference>
<dbReference type="EMBL" id="ODYU01011528">
    <property type="protein sequence ID" value="SOQ57320.1"/>
    <property type="molecule type" value="Genomic_DNA"/>
</dbReference>
<gene>
    <name evidence="15" type="ORF">SFRICE_001916</name>
</gene>
<proteinExistence type="inferred from homology"/>
<keyword evidence="5 14" id="KW-0175">Coiled coil</keyword>
<evidence type="ECO:0000256" key="2">
    <source>
        <dbReference type="ARBA" id="ARBA00004173"/>
    </source>
</evidence>
<comment type="similarity">
    <text evidence="3">Belongs to the mitochondrion-specific ribosomal protein mL64 family.</text>
</comment>
<evidence type="ECO:0000256" key="4">
    <source>
        <dbReference type="ARBA" id="ARBA00022980"/>
    </source>
</evidence>
<evidence type="ECO:0000256" key="7">
    <source>
        <dbReference type="ARBA" id="ARBA00023242"/>
    </source>
</evidence>
<evidence type="ECO:0000256" key="13">
    <source>
        <dbReference type="ARBA" id="ARBA00060144"/>
    </source>
</evidence>
<dbReference type="Gene3D" id="6.10.280.120">
    <property type="entry name" value="Growth arrest and DNA-damage-inducible proteins-interacting protein 1"/>
    <property type="match status" value="1"/>
</dbReference>
<sequence>MSLCLRSKYLRPNLIGSLFRYSTTSVEAIEQNDQVLVEDEDAMAREAEIERKRNVSRLTEAHWNLVNGRRPYVEPTNWSHLTVKYNRKLYGKYGSASGVNPSLCFPTQREIQEKMEYEAIAYPFTIKEMMETAAKNRKEQQQKIEQRDRDIAAKYAKLDQWKKELLDKIAKKTAEANAAKEKKERLVEEVRRHFGFKLDPRDERFQEMLAKREKEQKKLEKQARKEAKEKMMLAKLQQKNVEMSDTKK</sequence>
<keyword evidence="4" id="KW-0689">Ribosomal protein</keyword>
<evidence type="ECO:0000256" key="1">
    <source>
        <dbReference type="ARBA" id="ARBA00004123"/>
    </source>
</evidence>